<comment type="caution">
    <text evidence="6">The sequence shown here is derived from an EMBL/GenBank/DDBJ whole genome shotgun (WGS) entry which is preliminary data.</text>
</comment>
<reference evidence="6 7" key="1">
    <citation type="journal article" date="2017" name="Elife">
        <title>Extensive horizontal gene transfer in cheese-associated bacteria.</title>
        <authorList>
            <person name="Bonham K.S."/>
            <person name="Wolfe B.E."/>
            <person name="Dutton R.J."/>
        </authorList>
    </citation>
    <scope>NUCLEOTIDE SEQUENCE [LARGE SCALE GENOMIC DNA]</scope>
    <source>
        <strain evidence="6 7">JB182</strain>
    </source>
</reference>
<dbReference type="InterPro" id="IPR036010">
    <property type="entry name" value="2Fe-2S_ferredoxin-like_sf"/>
</dbReference>
<dbReference type="SUPFAM" id="SSF52343">
    <property type="entry name" value="Ferredoxin reductase-like, C-terminal NADP-linked domain"/>
    <property type="match status" value="1"/>
</dbReference>
<organism evidence="6 7">
    <name type="scientific">Glutamicibacter arilaitensis</name>
    <dbReference type="NCBI Taxonomy" id="256701"/>
    <lineage>
        <taxon>Bacteria</taxon>
        <taxon>Bacillati</taxon>
        <taxon>Actinomycetota</taxon>
        <taxon>Actinomycetes</taxon>
        <taxon>Micrococcales</taxon>
        <taxon>Micrococcaceae</taxon>
        <taxon>Glutamicibacter</taxon>
    </lineage>
</organism>
<dbReference type="Pfam" id="PF00111">
    <property type="entry name" value="Fer2"/>
    <property type="match status" value="1"/>
</dbReference>
<proteinExistence type="predicted"/>
<dbReference type="SUPFAM" id="SSF54292">
    <property type="entry name" value="2Fe-2S ferredoxin-like"/>
    <property type="match status" value="1"/>
</dbReference>
<dbReference type="Gene3D" id="2.40.30.10">
    <property type="entry name" value="Translation factors"/>
    <property type="match status" value="1"/>
</dbReference>
<dbReference type="AlphaFoldDB" id="A0A2N7RZW7"/>
<dbReference type="PROSITE" id="PS00197">
    <property type="entry name" value="2FE2S_FER_1"/>
    <property type="match status" value="1"/>
</dbReference>
<dbReference type="InterPro" id="IPR017927">
    <property type="entry name" value="FAD-bd_FR_type"/>
</dbReference>
<dbReference type="InterPro" id="IPR001041">
    <property type="entry name" value="2Fe-2S_ferredoxin-type"/>
</dbReference>
<protein>
    <submittedName>
        <fullName evidence="6">Oxidoreductase</fullName>
    </submittedName>
</protein>
<evidence type="ECO:0000256" key="3">
    <source>
        <dbReference type="ARBA" id="ARBA00023014"/>
    </source>
</evidence>
<evidence type="ECO:0000313" key="7">
    <source>
        <dbReference type="Proteomes" id="UP000235739"/>
    </source>
</evidence>
<evidence type="ECO:0000313" key="6">
    <source>
        <dbReference type="EMBL" id="PMQ19430.1"/>
    </source>
</evidence>
<dbReference type="EMBL" id="PNQX01000002">
    <property type="protein sequence ID" value="PMQ19430.1"/>
    <property type="molecule type" value="Genomic_DNA"/>
</dbReference>
<dbReference type="InterPro" id="IPR012675">
    <property type="entry name" value="Beta-grasp_dom_sf"/>
</dbReference>
<dbReference type="PANTHER" id="PTHR47354">
    <property type="entry name" value="NADH OXIDOREDUCTASE HCR"/>
    <property type="match status" value="1"/>
</dbReference>
<dbReference type="InterPro" id="IPR050415">
    <property type="entry name" value="MRET"/>
</dbReference>
<dbReference type="SUPFAM" id="SSF63380">
    <property type="entry name" value="Riboflavin synthase domain-like"/>
    <property type="match status" value="1"/>
</dbReference>
<evidence type="ECO:0000256" key="2">
    <source>
        <dbReference type="ARBA" id="ARBA00022714"/>
    </source>
</evidence>
<dbReference type="Gene3D" id="3.40.50.80">
    <property type="entry name" value="Nucleotide-binding domain of ferredoxin-NADP reductase (FNR) module"/>
    <property type="match status" value="1"/>
</dbReference>
<feature type="domain" description="FAD-binding FR-type" evidence="5">
    <location>
        <begin position="7"/>
        <end position="108"/>
    </location>
</feature>
<evidence type="ECO:0000256" key="1">
    <source>
        <dbReference type="ARBA" id="ARBA00001974"/>
    </source>
</evidence>
<feature type="domain" description="2Fe-2S ferredoxin-type" evidence="4">
    <location>
        <begin position="232"/>
        <end position="327"/>
    </location>
</feature>
<name>A0A2N7RZW7_9MICC</name>
<dbReference type="Proteomes" id="UP000235739">
    <property type="component" value="Unassembled WGS sequence"/>
</dbReference>
<evidence type="ECO:0000259" key="5">
    <source>
        <dbReference type="PROSITE" id="PS51384"/>
    </source>
</evidence>
<dbReference type="InterPro" id="IPR017938">
    <property type="entry name" value="Riboflavin_synthase-like_b-brl"/>
</dbReference>
<dbReference type="PANTHER" id="PTHR47354:SF2">
    <property type="entry name" value="BLR2392 PROTEIN"/>
    <property type="match status" value="1"/>
</dbReference>
<evidence type="ECO:0000259" key="4">
    <source>
        <dbReference type="PROSITE" id="PS51085"/>
    </source>
</evidence>
<dbReference type="GO" id="GO:0016491">
    <property type="term" value="F:oxidoreductase activity"/>
    <property type="evidence" value="ECO:0007669"/>
    <property type="project" value="InterPro"/>
</dbReference>
<comment type="cofactor">
    <cofactor evidence="1">
        <name>FAD</name>
        <dbReference type="ChEBI" id="CHEBI:57692"/>
    </cofactor>
</comment>
<dbReference type="InterPro" id="IPR001433">
    <property type="entry name" value="OxRdtase_FAD/NAD-bd"/>
</dbReference>
<keyword evidence="3" id="KW-0411">Iron-sulfur</keyword>
<dbReference type="PROSITE" id="PS51384">
    <property type="entry name" value="FAD_FR"/>
    <property type="match status" value="1"/>
</dbReference>
<keyword evidence="2" id="KW-0001">2Fe-2S</keyword>
<dbReference type="InterPro" id="IPR039261">
    <property type="entry name" value="FNR_nucleotide-bd"/>
</dbReference>
<dbReference type="CDD" id="cd06185">
    <property type="entry name" value="PDR_like"/>
    <property type="match status" value="1"/>
</dbReference>
<accession>A0A2N7RZW7</accession>
<dbReference type="CDD" id="cd00207">
    <property type="entry name" value="fer2"/>
    <property type="match status" value="1"/>
</dbReference>
<dbReference type="Pfam" id="PF00970">
    <property type="entry name" value="FAD_binding_6"/>
    <property type="match status" value="1"/>
</dbReference>
<dbReference type="InterPro" id="IPR006058">
    <property type="entry name" value="2Fe2S_fd_BS"/>
</dbReference>
<dbReference type="PROSITE" id="PS51085">
    <property type="entry name" value="2FE2S_FER_2"/>
    <property type="match status" value="1"/>
</dbReference>
<keyword evidence="2" id="KW-0479">Metal-binding</keyword>
<sequence length="337" mass="36809">MAATNIEVWQEAEVTGIADVADGIKRIELAPQLPKRAEPGSHIDLKVQINAEDAKRSYSVVESSADGTTLVISVLKAPLSRGGSAYMHELAVGDRLQITQPLQNFPLRVGAKHYILLAGGVGITAMANMASVLKRLNADYTLVFAGRKRSAMAYLAQLEAEHGSRLEVHVDDEGTSLSVNELLERAGEETELYMCGPIRLMDAVRRGWAELELDPSALRYETFGNSGWYDPEEFIVRVPKLNLEVTVPQGRSMLEALEDAGADMMSDCRKGECGLCEVRITEITGRIDHRDVFYSERQKRQSSKMNCCVSRAITSQTGAKADAARTGGPAVVTIEPN</sequence>
<dbReference type="Gene3D" id="3.10.20.30">
    <property type="match status" value="1"/>
</dbReference>
<dbReference type="RefSeq" id="WP_102598618.1">
    <property type="nucleotide sequence ID" value="NZ_JABUYH010000012.1"/>
</dbReference>
<dbReference type="InterPro" id="IPR008333">
    <property type="entry name" value="Cbr1-like_FAD-bd_dom"/>
</dbReference>
<dbReference type="PRINTS" id="PR00409">
    <property type="entry name" value="PHDIOXRDTASE"/>
</dbReference>
<dbReference type="GO" id="GO:0051537">
    <property type="term" value="F:2 iron, 2 sulfur cluster binding"/>
    <property type="evidence" value="ECO:0007669"/>
    <property type="project" value="UniProtKB-KW"/>
</dbReference>
<gene>
    <name evidence="6" type="ORF">CIK84_12115</name>
</gene>
<dbReference type="Pfam" id="PF00175">
    <property type="entry name" value="NAD_binding_1"/>
    <property type="match status" value="1"/>
</dbReference>
<keyword evidence="2" id="KW-0408">Iron</keyword>